<dbReference type="PANTHER" id="PTHR20857:SF15">
    <property type="entry name" value="THIAMINE-PHOSPHATE SYNTHASE"/>
    <property type="match status" value="1"/>
</dbReference>
<accession>A0ABV7HLQ1</accession>
<comment type="caution">
    <text evidence="13">The sequence shown here is derived from an EMBL/GenBank/DDBJ whole genome shotgun (WGS) entry which is preliminary data.</text>
</comment>
<feature type="binding site" evidence="9">
    <location>
        <position position="145"/>
    </location>
    <ligand>
        <name>4-amino-2-methyl-5-(diphosphooxymethyl)pyrimidine</name>
        <dbReference type="ChEBI" id="CHEBI:57841"/>
    </ligand>
</feature>
<dbReference type="EC" id="2.5.1.3" evidence="9"/>
<proteinExistence type="inferred from homology"/>
<comment type="pathway">
    <text evidence="1 9 11">Cofactor biosynthesis; thiamine diphosphate biosynthesis; thiamine phosphate from 4-amino-2-methyl-5-diphosphomethylpyrimidine and 4-methyl-5-(2-phosphoethyl)-thiazole: step 1/1.</text>
</comment>
<dbReference type="EMBL" id="JBHRSZ010000007">
    <property type="protein sequence ID" value="MFC3152441.1"/>
    <property type="molecule type" value="Genomic_DNA"/>
</dbReference>
<dbReference type="NCBIfam" id="TIGR00693">
    <property type="entry name" value="thiE"/>
    <property type="match status" value="1"/>
</dbReference>
<keyword evidence="2 9" id="KW-0808">Transferase</keyword>
<feature type="domain" description="Thiamine phosphate synthase/TenI" evidence="12">
    <location>
        <begin position="13"/>
        <end position="195"/>
    </location>
</feature>
<evidence type="ECO:0000256" key="10">
    <source>
        <dbReference type="RuleBase" id="RU003826"/>
    </source>
</evidence>
<dbReference type="PANTHER" id="PTHR20857">
    <property type="entry name" value="THIAMINE-PHOSPHATE PYROPHOSPHORYLASE"/>
    <property type="match status" value="1"/>
</dbReference>
<evidence type="ECO:0000256" key="6">
    <source>
        <dbReference type="ARBA" id="ARBA00047334"/>
    </source>
</evidence>
<dbReference type="InterPro" id="IPR022998">
    <property type="entry name" value="ThiamineP_synth_TenI"/>
</dbReference>
<keyword evidence="14" id="KW-1185">Reference proteome</keyword>
<dbReference type="InterPro" id="IPR013785">
    <property type="entry name" value="Aldolase_TIM"/>
</dbReference>
<feature type="binding site" evidence="9">
    <location>
        <position position="96"/>
    </location>
    <ligand>
        <name>Mg(2+)</name>
        <dbReference type="ChEBI" id="CHEBI:18420"/>
    </ligand>
</feature>
<comment type="function">
    <text evidence="9">Condenses 4-methyl-5-(beta-hydroxyethyl)thiazole monophosphate (THZ-P) and 2-methyl-4-amino-5-hydroxymethyl pyrimidine pyrophosphate (HMP-PP) to form thiamine monophosphate (TMP).</text>
</comment>
<feature type="binding site" evidence="9">
    <location>
        <position position="77"/>
    </location>
    <ligand>
        <name>Mg(2+)</name>
        <dbReference type="ChEBI" id="CHEBI:18420"/>
    </ligand>
</feature>
<dbReference type="InterPro" id="IPR034291">
    <property type="entry name" value="TMP_synthase"/>
</dbReference>
<evidence type="ECO:0000256" key="1">
    <source>
        <dbReference type="ARBA" id="ARBA00005165"/>
    </source>
</evidence>
<keyword evidence="3 9" id="KW-0479">Metal-binding</keyword>
<protein>
    <recommendedName>
        <fullName evidence="9">Thiamine-phosphate synthase</fullName>
        <shortName evidence="9">TP synthase</shortName>
        <shortName evidence="9">TPS</shortName>
        <ecNumber evidence="9">2.5.1.3</ecNumber>
    </recommendedName>
    <alternativeName>
        <fullName evidence="9">Thiamine-phosphate pyrophosphorylase</fullName>
        <shortName evidence="9">TMP pyrophosphorylase</shortName>
        <shortName evidence="9">TMP-PPase</shortName>
    </alternativeName>
</protein>
<feature type="binding site" evidence="9">
    <location>
        <begin position="44"/>
        <end position="48"/>
    </location>
    <ligand>
        <name>4-amino-2-methyl-5-(diphosphooxymethyl)pyrimidine</name>
        <dbReference type="ChEBI" id="CHEBI:57841"/>
    </ligand>
</feature>
<feature type="binding site" evidence="9">
    <location>
        <position position="115"/>
    </location>
    <ligand>
        <name>4-amino-2-methyl-5-(diphosphooxymethyl)pyrimidine</name>
        <dbReference type="ChEBI" id="CHEBI:57841"/>
    </ligand>
</feature>
<dbReference type="HAMAP" id="MF_00097">
    <property type="entry name" value="TMP_synthase"/>
    <property type="match status" value="1"/>
</dbReference>
<evidence type="ECO:0000313" key="14">
    <source>
        <dbReference type="Proteomes" id="UP001595476"/>
    </source>
</evidence>
<evidence type="ECO:0000313" key="13">
    <source>
        <dbReference type="EMBL" id="MFC3152441.1"/>
    </source>
</evidence>
<keyword evidence="4 9" id="KW-0460">Magnesium</keyword>
<dbReference type="GO" id="GO:0004789">
    <property type="term" value="F:thiamine-phosphate diphosphorylase activity"/>
    <property type="evidence" value="ECO:0007669"/>
    <property type="project" value="UniProtKB-EC"/>
</dbReference>
<dbReference type="Pfam" id="PF02581">
    <property type="entry name" value="TMP-TENI"/>
    <property type="match status" value="1"/>
</dbReference>
<evidence type="ECO:0000256" key="3">
    <source>
        <dbReference type="ARBA" id="ARBA00022723"/>
    </source>
</evidence>
<dbReference type="RefSeq" id="WP_386722372.1">
    <property type="nucleotide sequence ID" value="NZ_JBHRSZ010000007.1"/>
</dbReference>
<organism evidence="13 14">
    <name type="scientific">Litoribrevibacter euphylliae</name>
    <dbReference type="NCBI Taxonomy" id="1834034"/>
    <lineage>
        <taxon>Bacteria</taxon>
        <taxon>Pseudomonadati</taxon>
        <taxon>Pseudomonadota</taxon>
        <taxon>Gammaproteobacteria</taxon>
        <taxon>Oceanospirillales</taxon>
        <taxon>Oceanospirillaceae</taxon>
        <taxon>Litoribrevibacter</taxon>
    </lineage>
</organism>
<dbReference type="InterPro" id="IPR036206">
    <property type="entry name" value="ThiamineP_synth_sf"/>
</dbReference>
<name>A0ABV7HLQ1_9GAMM</name>
<gene>
    <name evidence="9 13" type="primary">thiE</name>
    <name evidence="13" type="ORF">ACFOEK_15505</name>
</gene>
<feature type="binding site" evidence="9">
    <location>
        <position position="76"/>
    </location>
    <ligand>
        <name>4-amino-2-methyl-5-(diphosphooxymethyl)pyrimidine</name>
        <dbReference type="ChEBI" id="CHEBI:57841"/>
    </ligand>
</feature>
<evidence type="ECO:0000256" key="5">
    <source>
        <dbReference type="ARBA" id="ARBA00022977"/>
    </source>
</evidence>
<reference evidence="14" key="1">
    <citation type="journal article" date="2019" name="Int. J. Syst. Evol. Microbiol.">
        <title>The Global Catalogue of Microorganisms (GCM) 10K type strain sequencing project: providing services to taxonomists for standard genome sequencing and annotation.</title>
        <authorList>
            <consortium name="The Broad Institute Genomics Platform"/>
            <consortium name="The Broad Institute Genome Sequencing Center for Infectious Disease"/>
            <person name="Wu L."/>
            <person name="Ma J."/>
        </authorList>
    </citation>
    <scope>NUCLEOTIDE SEQUENCE [LARGE SCALE GENOMIC DNA]</scope>
    <source>
        <strain evidence="14">KCTC 52438</strain>
    </source>
</reference>
<comment type="catalytic activity">
    <reaction evidence="8 9 10">
        <text>2-[(2R,5Z)-2-carboxy-4-methylthiazol-5(2H)-ylidene]ethyl phosphate + 4-amino-2-methyl-5-(diphosphooxymethyl)pyrimidine + 2 H(+) = thiamine phosphate + CO2 + diphosphate</text>
        <dbReference type="Rhea" id="RHEA:47844"/>
        <dbReference type="ChEBI" id="CHEBI:15378"/>
        <dbReference type="ChEBI" id="CHEBI:16526"/>
        <dbReference type="ChEBI" id="CHEBI:33019"/>
        <dbReference type="ChEBI" id="CHEBI:37575"/>
        <dbReference type="ChEBI" id="CHEBI:57841"/>
        <dbReference type="ChEBI" id="CHEBI:62899"/>
        <dbReference type="EC" id="2.5.1.3"/>
    </reaction>
</comment>
<keyword evidence="5 9" id="KW-0784">Thiamine biosynthesis</keyword>
<comment type="catalytic activity">
    <reaction evidence="7 9 10">
        <text>2-(2-carboxy-4-methylthiazol-5-yl)ethyl phosphate + 4-amino-2-methyl-5-(diphosphooxymethyl)pyrimidine + 2 H(+) = thiamine phosphate + CO2 + diphosphate</text>
        <dbReference type="Rhea" id="RHEA:47848"/>
        <dbReference type="ChEBI" id="CHEBI:15378"/>
        <dbReference type="ChEBI" id="CHEBI:16526"/>
        <dbReference type="ChEBI" id="CHEBI:33019"/>
        <dbReference type="ChEBI" id="CHEBI:37575"/>
        <dbReference type="ChEBI" id="CHEBI:57841"/>
        <dbReference type="ChEBI" id="CHEBI:62890"/>
        <dbReference type="EC" id="2.5.1.3"/>
    </reaction>
</comment>
<evidence type="ECO:0000256" key="8">
    <source>
        <dbReference type="ARBA" id="ARBA00047883"/>
    </source>
</evidence>
<feature type="binding site" evidence="9">
    <location>
        <position position="172"/>
    </location>
    <ligand>
        <name>2-[(2R,5Z)-2-carboxy-4-methylthiazol-5(2H)-ylidene]ethyl phosphate</name>
        <dbReference type="ChEBI" id="CHEBI:62899"/>
    </ligand>
</feature>
<comment type="cofactor">
    <cofactor evidence="9">
        <name>Mg(2+)</name>
        <dbReference type="ChEBI" id="CHEBI:18420"/>
    </cofactor>
    <text evidence="9">Binds 1 Mg(2+) ion per subunit.</text>
</comment>
<dbReference type="Proteomes" id="UP001595476">
    <property type="component" value="Unassembled WGS sequence"/>
</dbReference>
<dbReference type="Gene3D" id="3.20.20.70">
    <property type="entry name" value="Aldolase class I"/>
    <property type="match status" value="1"/>
</dbReference>
<dbReference type="CDD" id="cd00564">
    <property type="entry name" value="TMP_TenI"/>
    <property type="match status" value="1"/>
</dbReference>
<dbReference type="SUPFAM" id="SSF51391">
    <property type="entry name" value="Thiamin phosphate synthase"/>
    <property type="match status" value="1"/>
</dbReference>
<evidence type="ECO:0000256" key="4">
    <source>
        <dbReference type="ARBA" id="ARBA00022842"/>
    </source>
</evidence>
<evidence type="ECO:0000256" key="11">
    <source>
        <dbReference type="RuleBase" id="RU004253"/>
    </source>
</evidence>
<evidence type="ECO:0000259" key="12">
    <source>
        <dbReference type="Pfam" id="PF02581"/>
    </source>
</evidence>
<feature type="binding site" evidence="9">
    <location>
        <begin position="142"/>
        <end position="144"/>
    </location>
    <ligand>
        <name>2-[(2R,5Z)-2-carboxy-4-methylthiazol-5(2H)-ylidene]ethyl phosphate</name>
        <dbReference type="ChEBI" id="CHEBI:62899"/>
    </ligand>
</feature>
<evidence type="ECO:0000256" key="9">
    <source>
        <dbReference type="HAMAP-Rule" id="MF_00097"/>
    </source>
</evidence>
<sequence length="220" mass="23495">MNSDSISDIISGIYAITDPNLLTSQTALLDAVDAALAQGVRVIQYRDKLASSDQKLERAKAIHRLCKRYQAVSIINDSLELMIAADADGVHLGQTDGATALTELDIPKQKIIGVTCHDDIELAIRAQQHGASYAAFGRFYPSNTKPHAKPAKIETLIEAKQELSIPVVAIGGINAHNMSPLLDAGADCIAVINAIFGQNDTQKAANTLVSTFNRLTAGFN</sequence>
<evidence type="ECO:0000256" key="2">
    <source>
        <dbReference type="ARBA" id="ARBA00022679"/>
    </source>
</evidence>
<evidence type="ECO:0000256" key="7">
    <source>
        <dbReference type="ARBA" id="ARBA00047851"/>
    </source>
</evidence>
<comment type="similarity">
    <text evidence="9 10">Belongs to the thiamine-phosphate synthase family.</text>
</comment>
<comment type="caution">
    <text evidence="9">Lacks conserved residue(s) required for the propagation of feature annotation.</text>
</comment>
<comment type="catalytic activity">
    <reaction evidence="6 9 10">
        <text>4-methyl-5-(2-phosphooxyethyl)-thiazole + 4-amino-2-methyl-5-(diphosphooxymethyl)pyrimidine + H(+) = thiamine phosphate + diphosphate</text>
        <dbReference type="Rhea" id="RHEA:22328"/>
        <dbReference type="ChEBI" id="CHEBI:15378"/>
        <dbReference type="ChEBI" id="CHEBI:33019"/>
        <dbReference type="ChEBI" id="CHEBI:37575"/>
        <dbReference type="ChEBI" id="CHEBI:57841"/>
        <dbReference type="ChEBI" id="CHEBI:58296"/>
        <dbReference type="EC" id="2.5.1.3"/>
    </reaction>
</comment>